<feature type="coiled-coil region" evidence="1">
    <location>
        <begin position="67"/>
        <end position="108"/>
    </location>
</feature>
<dbReference type="GeneID" id="93228792"/>
<dbReference type="RefSeq" id="WP_129868815.1">
    <property type="nucleotide sequence ID" value="NZ_CP011524.1"/>
</dbReference>
<evidence type="ECO:0000313" key="3">
    <source>
        <dbReference type="Proteomes" id="UP000245778"/>
    </source>
</evidence>
<dbReference type="AlphaFoldDB" id="A0A2U1CC82"/>
<sequence length="135" mass="15854">MKLYAKAFNFLQDKNITSLLQLQEVVSEMKKRSRNTNGEIKQTELTLYQTAERYLKEHLGKGNVLKLKAWKTEVSDLSEKKRRLYEDLQTLRAEVQEAEAVRSAWNRRYSRSRAKKRRKANGGIWNCDCAGKMLQ</sequence>
<organism evidence="2 3">
    <name type="scientific">Intestinimonas butyriciproducens</name>
    <dbReference type="NCBI Taxonomy" id="1297617"/>
    <lineage>
        <taxon>Bacteria</taxon>
        <taxon>Bacillati</taxon>
        <taxon>Bacillota</taxon>
        <taxon>Clostridia</taxon>
        <taxon>Eubacteriales</taxon>
        <taxon>Intestinimonas</taxon>
    </lineage>
</organism>
<gene>
    <name evidence="2" type="ORF">C7373_10444</name>
</gene>
<name>A0A2U1CC82_9FIRM</name>
<dbReference type="EMBL" id="QEKK01000004">
    <property type="protein sequence ID" value="PVY58451.1"/>
    <property type="molecule type" value="Genomic_DNA"/>
</dbReference>
<evidence type="ECO:0000313" key="2">
    <source>
        <dbReference type="EMBL" id="PVY58451.1"/>
    </source>
</evidence>
<keyword evidence="1" id="KW-0175">Coiled coil</keyword>
<protein>
    <submittedName>
        <fullName evidence="2">Uncharacterized protein</fullName>
    </submittedName>
</protein>
<proteinExistence type="predicted"/>
<comment type="caution">
    <text evidence="2">The sequence shown here is derived from an EMBL/GenBank/DDBJ whole genome shotgun (WGS) entry which is preliminary data.</text>
</comment>
<reference evidence="2 3" key="1">
    <citation type="submission" date="2018-04" db="EMBL/GenBank/DDBJ databases">
        <title>Genomic Encyclopedia of Type Strains, Phase IV (KMG-IV): sequencing the most valuable type-strain genomes for metagenomic binning, comparative biology and taxonomic classification.</title>
        <authorList>
            <person name="Goeker M."/>
        </authorList>
    </citation>
    <scope>NUCLEOTIDE SEQUENCE [LARGE SCALE GENOMIC DNA]</scope>
    <source>
        <strain evidence="2 3">DSM 26588</strain>
    </source>
</reference>
<dbReference type="OrthoDB" id="1826980at2"/>
<dbReference type="SUPFAM" id="SSF58042">
    <property type="entry name" value="Outer membrane lipoprotein"/>
    <property type="match status" value="1"/>
</dbReference>
<accession>A0A2U1CC82</accession>
<evidence type="ECO:0000256" key="1">
    <source>
        <dbReference type="SAM" id="Coils"/>
    </source>
</evidence>
<dbReference type="Proteomes" id="UP000245778">
    <property type="component" value="Unassembled WGS sequence"/>
</dbReference>